<dbReference type="InterPro" id="IPR026314">
    <property type="entry name" value="YLP_motif_con_p1"/>
</dbReference>
<dbReference type="GO" id="GO:0032204">
    <property type="term" value="P:regulation of telomere maintenance"/>
    <property type="evidence" value="ECO:0007669"/>
    <property type="project" value="TreeGrafter"/>
</dbReference>
<feature type="region of interest" description="Disordered" evidence="1">
    <location>
        <begin position="263"/>
        <end position="300"/>
    </location>
</feature>
<feature type="compositionally biased region" description="Basic and acidic residues" evidence="1">
    <location>
        <begin position="56"/>
        <end position="74"/>
    </location>
</feature>
<dbReference type="PANTHER" id="PTHR13413:SF0">
    <property type="entry name" value="YLP MOTIF-CONTAINING PROTEIN 1"/>
    <property type="match status" value="1"/>
</dbReference>
<comment type="caution">
    <text evidence="2">The sequence shown here is derived from an EMBL/GenBank/DDBJ whole genome shotgun (WGS) entry which is preliminary data.</text>
</comment>
<gene>
    <name evidence="2" type="ORF">H6P81_004773</name>
</gene>
<dbReference type="SUPFAM" id="SSF52540">
    <property type="entry name" value="P-loop containing nucleoside triphosphate hydrolases"/>
    <property type="match status" value="1"/>
</dbReference>
<proteinExistence type="predicted"/>
<dbReference type="FunFam" id="3.40.50.300:FF:000978">
    <property type="entry name" value="YLP motif-containing protein 1 isoform X3"/>
    <property type="match status" value="1"/>
</dbReference>
<dbReference type="GO" id="GO:0005634">
    <property type="term" value="C:nucleus"/>
    <property type="evidence" value="ECO:0007669"/>
    <property type="project" value="InterPro"/>
</dbReference>
<accession>A0AAV7EU11</accession>
<keyword evidence="3" id="KW-1185">Reference proteome</keyword>
<name>A0AAV7EU11_ARIFI</name>
<evidence type="ECO:0000313" key="3">
    <source>
        <dbReference type="Proteomes" id="UP000825729"/>
    </source>
</evidence>
<dbReference type="AlphaFoldDB" id="A0AAV7EU11"/>
<organism evidence="2 3">
    <name type="scientific">Aristolochia fimbriata</name>
    <name type="common">White veined hardy Dutchman's pipe vine</name>
    <dbReference type="NCBI Taxonomy" id="158543"/>
    <lineage>
        <taxon>Eukaryota</taxon>
        <taxon>Viridiplantae</taxon>
        <taxon>Streptophyta</taxon>
        <taxon>Embryophyta</taxon>
        <taxon>Tracheophyta</taxon>
        <taxon>Spermatophyta</taxon>
        <taxon>Magnoliopsida</taxon>
        <taxon>Magnoliidae</taxon>
        <taxon>Piperales</taxon>
        <taxon>Aristolochiaceae</taxon>
        <taxon>Aristolochia</taxon>
    </lineage>
</organism>
<reference evidence="2 3" key="1">
    <citation type="submission" date="2021-07" db="EMBL/GenBank/DDBJ databases">
        <title>The Aristolochia fimbriata genome: insights into angiosperm evolution, floral development and chemical biosynthesis.</title>
        <authorList>
            <person name="Jiao Y."/>
        </authorList>
    </citation>
    <scope>NUCLEOTIDE SEQUENCE [LARGE SCALE GENOMIC DNA]</scope>
    <source>
        <strain evidence="2">IBCAS-2021</strain>
        <tissue evidence="2">Leaf</tissue>
    </source>
</reference>
<sequence>MDANPRHFPPHNPPVPHGPFAPYQIPQPWQNGHPQMSSYPAPPTQPLAYAGAGGYPREEFLENERINKRPRVDDIGMGGLTQIPPHFRNNQMRFSSEDERRLNLVRDHGAHAALPLPRADFQYATEAQRRIGDDWRHNAAMNNYDQPRIGSGSAPLFPPHGAYAVSGAYNSCRTDEFFRGREEIPKGPSHNDAPYTPPGAAFQPSSSHISLAGTAAQGSHENYRVHAYESSLTFPHKHPQCLTENRQHSNPIMHRNPQMDIAQHESSPNEHGGYLSSSSAEIAKQAQSFDARSPMPPLPTQPYPGDVRRQSLPHMQTTSSSMACTPAAVHLSDPPSTQAFPVKPSAQVFGYKNPPGHALPQFPAEGQFSHHLSPKSYPESSSTFPRKRPAQEMSKVVDAAHIFKQPHRASRPDHIVVILRGLPGSGKSYLAKFLRDLEVESGGKAPRIHSMDDYFMIEVEKVEEVEGSKYSSNSVKGKNKIIKKVMEYCYEPEMEEAYRTSMLKSFKKTLEEGTFTFVIVDDRNLRVADFAQFWATAKMSGYEVYLLEATYKDPVGCAARNLHGFTSDDIQKMADQWEQAPSMYLRLDVQSLFRGDDLNEQSIQEVDMDMDMDDEICDEQHTSESSCKKDVETADPPTIDKPNGLSRAEESWNGEGDEPLEEVKELGRSKWSKDIDGDIEKDAGSGERSNALSGLIQTYKKGVKSAHWGDEVGKRGFSIGAAKNSNISLIIGPGAGYNLSSNPLPDEEKVNLIETKKKDEPRKRSSFLEQLRAERESFKAVFDRRRQRIGGFDAEDD</sequence>
<dbReference type="Proteomes" id="UP000825729">
    <property type="component" value="Unassembled WGS sequence"/>
</dbReference>
<dbReference type="InterPro" id="IPR027417">
    <property type="entry name" value="P-loop_NTPase"/>
</dbReference>
<protein>
    <recommendedName>
        <fullName evidence="4">YLP motif-containing protein 1</fullName>
    </recommendedName>
</protein>
<dbReference type="PANTHER" id="PTHR13413">
    <property type="entry name" value="YLP MOTIF CONTAINING PROTEIN NUCLEAR PROTEIN ZAP"/>
    <property type="match status" value="1"/>
</dbReference>
<evidence type="ECO:0000256" key="1">
    <source>
        <dbReference type="SAM" id="MobiDB-lite"/>
    </source>
</evidence>
<feature type="compositionally biased region" description="Polar residues" evidence="1">
    <location>
        <begin position="275"/>
        <end position="290"/>
    </location>
</feature>
<evidence type="ECO:0000313" key="2">
    <source>
        <dbReference type="EMBL" id="KAG9451869.1"/>
    </source>
</evidence>
<feature type="region of interest" description="Disordered" evidence="1">
    <location>
        <begin position="1"/>
        <end position="84"/>
    </location>
</feature>
<feature type="region of interest" description="Disordered" evidence="1">
    <location>
        <begin position="618"/>
        <end position="669"/>
    </location>
</feature>
<evidence type="ECO:0008006" key="4">
    <source>
        <dbReference type="Google" id="ProtNLM"/>
    </source>
</evidence>
<feature type="compositionally biased region" description="Basic and acidic residues" evidence="1">
    <location>
        <begin position="618"/>
        <end position="632"/>
    </location>
</feature>
<dbReference type="Gene3D" id="3.40.50.300">
    <property type="entry name" value="P-loop containing nucleotide triphosphate hydrolases"/>
    <property type="match status" value="1"/>
</dbReference>
<feature type="compositionally biased region" description="Polar residues" evidence="1">
    <location>
        <begin position="27"/>
        <end position="38"/>
    </location>
</feature>
<dbReference type="EMBL" id="JAINDJ010000003">
    <property type="protein sequence ID" value="KAG9451869.1"/>
    <property type="molecule type" value="Genomic_DNA"/>
</dbReference>
<feature type="compositionally biased region" description="Pro residues" evidence="1">
    <location>
        <begin position="10"/>
        <end position="19"/>
    </location>
</feature>